<comment type="similarity">
    <text evidence="2">Belongs to the autoinducer-2 exporter (AI-2E) (TC 2.A.86) family.</text>
</comment>
<gene>
    <name evidence="9" type="ORF">E4Q08_20010</name>
</gene>
<comment type="caution">
    <text evidence="9">The sequence shown here is derived from an EMBL/GenBank/DDBJ whole genome shotgun (WGS) entry which is preliminary data.</text>
</comment>
<protein>
    <submittedName>
        <fullName evidence="9">AI-2E family transporter</fullName>
    </submittedName>
</protein>
<keyword evidence="6 8" id="KW-1133">Transmembrane helix</keyword>
<feature type="transmembrane region" description="Helical" evidence="8">
    <location>
        <begin position="75"/>
        <end position="95"/>
    </location>
</feature>
<keyword evidence="3" id="KW-0813">Transport</keyword>
<accession>A0ABX1TGJ5</accession>
<keyword evidence="4" id="KW-1003">Cell membrane</keyword>
<feature type="transmembrane region" description="Helical" evidence="8">
    <location>
        <begin position="251"/>
        <end position="273"/>
    </location>
</feature>
<feature type="transmembrane region" description="Helical" evidence="8">
    <location>
        <begin position="285"/>
        <end position="303"/>
    </location>
</feature>
<proteinExistence type="inferred from homology"/>
<keyword evidence="10" id="KW-1185">Reference proteome</keyword>
<keyword evidence="5 8" id="KW-0812">Transmembrane</keyword>
<name>A0ABX1TGJ5_9PROT</name>
<evidence type="ECO:0000256" key="1">
    <source>
        <dbReference type="ARBA" id="ARBA00004651"/>
    </source>
</evidence>
<comment type="subcellular location">
    <subcellularLocation>
        <location evidence="1">Cell membrane</location>
        <topology evidence="1">Multi-pass membrane protein</topology>
    </subcellularLocation>
</comment>
<keyword evidence="7 8" id="KW-0472">Membrane</keyword>
<dbReference type="RefSeq" id="WP_169071672.1">
    <property type="nucleotide sequence ID" value="NZ_JAZKUC010000003.1"/>
</dbReference>
<dbReference type="InterPro" id="IPR002549">
    <property type="entry name" value="AI-2E-like"/>
</dbReference>
<evidence type="ECO:0000256" key="2">
    <source>
        <dbReference type="ARBA" id="ARBA00009773"/>
    </source>
</evidence>
<evidence type="ECO:0000256" key="8">
    <source>
        <dbReference type="SAM" id="Phobius"/>
    </source>
</evidence>
<evidence type="ECO:0000256" key="7">
    <source>
        <dbReference type="ARBA" id="ARBA00023136"/>
    </source>
</evidence>
<reference evidence="9" key="1">
    <citation type="submission" date="2019-03" db="EMBL/GenBank/DDBJ databases">
        <title>Metabolic reconstructions from genomes of highly enriched 'Candidatus Accumulibacter' and 'Candidatus Competibacter' bioreactor populations.</title>
        <authorList>
            <person name="Annavajhala M.K."/>
            <person name="Welles L."/>
            <person name="Abbas B."/>
            <person name="Sorokin D."/>
            <person name="Park H."/>
            <person name="Van Loosdrecht M."/>
            <person name="Chandran K."/>
        </authorList>
    </citation>
    <scope>NUCLEOTIDE SEQUENCE</scope>
    <source>
        <strain evidence="9">SBR_L</strain>
    </source>
</reference>
<feature type="transmembrane region" description="Helical" evidence="8">
    <location>
        <begin position="221"/>
        <end position="245"/>
    </location>
</feature>
<feature type="transmembrane region" description="Helical" evidence="8">
    <location>
        <begin position="323"/>
        <end position="348"/>
    </location>
</feature>
<feature type="transmembrane region" description="Helical" evidence="8">
    <location>
        <begin position="46"/>
        <end position="68"/>
    </location>
</feature>
<dbReference type="Pfam" id="PF01594">
    <property type="entry name" value="AI-2E_transport"/>
    <property type="match status" value="1"/>
</dbReference>
<dbReference type="PANTHER" id="PTHR21716">
    <property type="entry name" value="TRANSMEMBRANE PROTEIN"/>
    <property type="match status" value="1"/>
</dbReference>
<evidence type="ECO:0000313" key="10">
    <source>
        <dbReference type="Proteomes" id="UP000886469"/>
    </source>
</evidence>
<dbReference type="EMBL" id="SPMX01000073">
    <property type="protein sequence ID" value="NMQ07362.1"/>
    <property type="molecule type" value="Genomic_DNA"/>
</dbReference>
<feature type="transmembrane region" description="Helical" evidence="8">
    <location>
        <begin position="22"/>
        <end position="40"/>
    </location>
</feature>
<evidence type="ECO:0000256" key="3">
    <source>
        <dbReference type="ARBA" id="ARBA00022448"/>
    </source>
</evidence>
<organism evidence="9 10">
    <name type="scientific">Candidatus Accumulibacter contiguus</name>
    <dbReference type="NCBI Taxonomy" id="2954381"/>
    <lineage>
        <taxon>Bacteria</taxon>
        <taxon>Pseudomonadati</taxon>
        <taxon>Pseudomonadota</taxon>
        <taxon>Betaproteobacteria</taxon>
        <taxon>Candidatus Accumulibacter</taxon>
    </lineage>
</organism>
<evidence type="ECO:0000256" key="4">
    <source>
        <dbReference type="ARBA" id="ARBA00022475"/>
    </source>
</evidence>
<evidence type="ECO:0000313" key="9">
    <source>
        <dbReference type="EMBL" id="NMQ07362.1"/>
    </source>
</evidence>
<dbReference type="Proteomes" id="UP000886469">
    <property type="component" value="Unassembled WGS sequence"/>
</dbReference>
<evidence type="ECO:0000256" key="5">
    <source>
        <dbReference type="ARBA" id="ARBA00022692"/>
    </source>
</evidence>
<dbReference type="PANTHER" id="PTHR21716:SF67">
    <property type="entry name" value="TRANSPORT PROTEIN YDIK-RELATED"/>
    <property type="match status" value="1"/>
</dbReference>
<sequence>MNSPREPDHELEDRVARRLLDVFIRVGLVFALVWLCFHFFSPFLTMMLWALILAITLYPLQQILANWIGGRQGRAATLIVVLGLGLIVVPTVILGSSFGDSVHELINGVKDNTLSLPAPPASVAELPIIGKKAHAAWSQAHNDLPTLVKNMQPKIGELAGKALGIVASLGGGLLKFMFSFIVAGIMMAFGESGGLAMQAIFERFAGVARGAEFAQLATSTVRAVASGVIGIACIQALLVGISLIIADVPFAGALALVVLLLGVAQVPAAIVTLPVIGWMWTSGDYATTPAIVYSVLIMVAGSVDNVLKPLMLGRGVDAPMPVILIGALGGMATDGILGMFVGAAALALGYQIFMRWVDDNPERARQPAAGGPGSMTL</sequence>
<evidence type="ECO:0000256" key="6">
    <source>
        <dbReference type="ARBA" id="ARBA00022989"/>
    </source>
</evidence>